<feature type="chain" id="PRO_5001701550" description="Translocase" evidence="2">
    <location>
        <begin position="19"/>
        <end position="321"/>
    </location>
</feature>
<dbReference type="RefSeq" id="WP_038064351.1">
    <property type="nucleotide sequence ID" value="NZ_JHEH01000006.1"/>
</dbReference>
<evidence type="ECO:0000313" key="3">
    <source>
        <dbReference type="EMBL" id="KEP70483.1"/>
    </source>
</evidence>
<dbReference type="EMBL" id="JHEH01000006">
    <property type="protein sequence ID" value="KEP70483.1"/>
    <property type="molecule type" value="Genomic_DNA"/>
</dbReference>
<evidence type="ECO:0000313" key="4">
    <source>
        <dbReference type="Proteomes" id="UP000027725"/>
    </source>
</evidence>
<dbReference type="eggNOG" id="ENOG5032NBD">
    <property type="taxonomic scope" value="Bacteria"/>
</dbReference>
<name>A0A074TNB4_9RHOB</name>
<comment type="caution">
    <text evidence="3">The sequence shown here is derived from an EMBL/GenBank/DDBJ whole genome shotgun (WGS) entry which is preliminary data.</text>
</comment>
<evidence type="ECO:0008006" key="5">
    <source>
        <dbReference type="Google" id="ProtNLM"/>
    </source>
</evidence>
<organism evidence="3 4">
    <name type="scientific">Thioclava dalianensis</name>
    <dbReference type="NCBI Taxonomy" id="1185766"/>
    <lineage>
        <taxon>Bacteria</taxon>
        <taxon>Pseudomonadati</taxon>
        <taxon>Pseudomonadota</taxon>
        <taxon>Alphaproteobacteria</taxon>
        <taxon>Rhodobacterales</taxon>
        <taxon>Paracoccaceae</taxon>
        <taxon>Thioclava</taxon>
    </lineage>
</organism>
<protein>
    <recommendedName>
        <fullName evidence="5">Translocase</fullName>
    </recommendedName>
</protein>
<feature type="signal peptide" evidence="2">
    <location>
        <begin position="1"/>
        <end position="18"/>
    </location>
</feature>
<gene>
    <name evidence="3" type="ORF">DL1_17900</name>
</gene>
<evidence type="ECO:0000256" key="2">
    <source>
        <dbReference type="SAM" id="SignalP"/>
    </source>
</evidence>
<dbReference type="Proteomes" id="UP000027725">
    <property type="component" value="Unassembled WGS sequence"/>
</dbReference>
<proteinExistence type="predicted"/>
<dbReference type="AlphaFoldDB" id="A0A074TNB4"/>
<reference evidence="3 4" key="1">
    <citation type="submission" date="2014-03" db="EMBL/GenBank/DDBJ databases">
        <title>The draft genome sequence of Thioclava dalianensis DLFJ1-1.</title>
        <authorList>
            <person name="Lai Q."/>
            <person name="Shao Z."/>
        </authorList>
    </citation>
    <scope>NUCLEOTIDE SEQUENCE [LARGE SCALE GENOMIC DNA]</scope>
    <source>
        <strain evidence="3 4">DLFJ1-1</strain>
    </source>
</reference>
<dbReference type="STRING" id="1185766.SAMN05216224_10468"/>
<sequence length="321" mass="33515">MRRMHKLTLIGATFFLAAATGHVMQSVTPSPEQAGLSPARDVGMASTAKPTPPKTPRTQLASMTVLRNPTSKVIAQDTGVEMIPQMPDESQHSFTALSTSQCPDATLHLDVTPAGSVSAALSASCAGGANIKVSDGILTLTAMADQDGNWQALLPALTARTEVSVQFQQAQIATQTIDTPSATKLDRVILTADSASSMHLDIHEMAPGEEGSGDISAEMPRNPDDTIGGYLMSYAGPEGSQIELYTAPSSVTQARLQIEAEVTPDNCGTTATGTLQRFDAGVPGPTQPVSIDMPSCEAVGQSVVLPLPDLHAEALQRIAQK</sequence>
<keyword evidence="2" id="KW-0732">Signal</keyword>
<feature type="region of interest" description="Disordered" evidence="1">
    <location>
        <begin position="27"/>
        <end position="58"/>
    </location>
</feature>
<evidence type="ECO:0000256" key="1">
    <source>
        <dbReference type="SAM" id="MobiDB-lite"/>
    </source>
</evidence>
<accession>A0A074TNB4</accession>
<keyword evidence="4" id="KW-1185">Reference proteome</keyword>